<dbReference type="EMBL" id="VYTZ01000008">
    <property type="protein sequence ID" value="KAA9376603.1"/>
    <property type="molecule type" value="Genomic_DNA"/>
</dbReference>
<dbReference type="Proteomes" id="UP000327011">
    <property type="component" value="Unassembled WGS sequence"/>
</dbReference>
<feature type="DNA-binding region" description="H-T-H motif" evidence="2">
    <location>
        <begin position="31"/>
        <end position="50"/>
    </location>
</feature>
<dbReference type="SUPFAM" id="SSF48498">
    <property type="entry name" value="Tetracyclin repressor-like, C-terminal domain"/>
    <property type="match status" value="1"/>
</dbReference>
<proteinExistence type="predicted"/>
<dbReference type="GO" id="GO:0000976">
    <property type="term" value="F:transcription cis-regulatory region binding"/>
    <property type="evidence" value="ECO:0007669"/>
    <property type="project" value="TreeGrafter"/>
</dbReference>
<dbReference type="SUPFAM" id="SSF46689">
    <property type="entry name" value="Homeodomain-like"/>
    <property type="match status" value="1"/>
</dbReference>
<evidence type="ECO:0000313" key="5">
    <source>
        <dbReference type="Proteomes" id="UP000327011"/>
    </source>
</evidence>
<evidence type="ECO:0000256" key="1">
    <source>
        <dbReference type="ARBA" id="ARBA00023125"/>
    </source>
</evidence>
<dbReference type="Pfam" id="PF00440">
    <property type="entry name" value="TetR_N"/>
    <property type="match status" value="1"/>
</dbReference>
<comment type="caution">
    <text evidence="4">The sequence shown here is derived from an EMBL/GenBank/DDBJ whole genome shotgun (WGS) entry which is preliminary data.</text>
</comment>
<keyword evidence="1 2" id="KW-0238">DNA-binding</keyword>
<evidence type="ECO:0000259" key="3">
    <source>
        <dbReference type="PROSITE" id="PS50977"/>
    </source>
</evidence>
<keyword evidence="5" id="KW-1185">Reference proteome</keyword>
<reference evidence="4 5" key="1">
    <citation type="submission" date="2019-09" db="EMBL/GenBank/DDBJ databases">
        <title>Screening of Novel Bioactive Compounds from Soil-Associated.</title>
        <authorList>
            <person name="Gong X."/>
        </authorList>
    </citation>
    <scope>NUCLEOTIDE SEQUENCE [LARGE SCALE GENOMIC DNA]</scope>
    <source>
        <strain evidence="4 5">Gxj-6</strain>
    </source>
</reference>
<sequence length="199" mass="21382">MTRQRRGEETARRLLDTALAVYADEGPQGFTMRAVTDRGGISVGSLYHHFGSFPGLATALYSACLADLLDALVEAVEGVDDPRAGVRAIVVAYLGFVREHPAKARFVHASPYLGHVETGAAAVAKTPRMDALVAWLRPHVASGAIADLPVPVIEMLLIGPVAEVTRRWIAGAPEADLDEAARLLPEPVWQSLRRHPPVP</sequence>
<evidence type="ECO:0000256" key="2">
    <source>
        <dbReference type="PROSITE-ProRule" id="PRU00335"/>
    </source>
</evidence>
<feature type="domain" description="HTH tetR-type" evidence="3">
    <location>
        <begin position="8"/>
        <end position="68"/>
    </location>
</feature>
<dbReference type="GO" id="GO:0003700">
    <property type="term" value="F:DNA-binding transcription factor activity"/>
    <property type="evidence" value="ECO:0007669"/>
    <property type="project" value="TreeGrafter"/>
</dbReference>
<dbReference type="AlphaFoldDB" id="A0A5J5K118"/>
<accession>A0A5J5K118</accession>
<dbReference type="PANTHER" id="PTHR30055">
    <property type="entry name" value="HTH-TYPE TRANSCRIPTIONAL REGULATOR RUTR"/>
    <property type="match status" value="1"/>
</dbReference>
<dbReference type="PROSITE" id="PS50977">
    <property type="entry name" value="HTH_TETR_2"/>
    <property type="match status" value="1"/>
</dbReference>
<protein>
    <submittedName>
        <fullName evidence="4">TetR/AcrR family transcriptional regulator</fullName>
    </submittedName>
</protein>
<gene>
    <name evidence="4" type="ORF">F5972_24325</name>
</gene>
<evidence type="ECO:0000313" key="4">
    <source>
        <dbReference type="EMBL" id="KAA9376603.1"/>
    </source>
</evidence>
<dbReference type="InterPro" id="IPR036271">
    <property type="entry name" value="Tet_transcr_reg_TetR-rel_C_sf"/>
</dbReference>
<dbReference type="InterPro" id="IPR050109">
    <property type="entry name" value="HTH-type_TetR-like_transc_reg"/>
</dbReference>
<dbReference type="Gene3D" id="1.10.357.10">
    <property type="entry name" value="Tetracycline Repressor, domain 2"/>
    <property type="match status" value="1"/>
</dbReference>
<name>A0A5J5K118_9ACTN</name>
<dbReference type="InterPro" id="IPR001647">
    <property type="entry name" value="HTH_TetR"/>
</dbReference>
<organism evidence="4 5">
    <name type="scientific">Microbispora cellulosiformans</name>
    <dbReference type="NCBI Taxonomy" id="2614688"/>
    <lineage>
        <taxon>Bacteria</taxon>
        <taxon>Bacillati</taxon>
        <taxon>Actinomycetota</taxon>
        <taxon>Actinomycetes</taxon>
        <taxon>Streptosporangiales</taxon>
        <taxon>Streptosporangiaceae</taxon>
        <taxon>Microbispora</taxon>
    </lineage>
</organism>
<dbReference type="PANTHER" id="PTHR30055:SF187">
    <property type="entry name" value="TRANSCRIPTIONAL REGULATORY PROTEIN"/>
    <property type="match status" value="1"/>
</dbReference>
<dbReference type="InterPro" id="IPR009057">
    <property type="entry name" value="Homeodomain-like_sf"/>
</dbReference>